<dbReference type="InterPro" id="IPR009008">
    <property type="entry name" value="Val/Leu/Ile-tRNA-synth_edit"/>
</dbReference>
<evidence type="ECO:0000256" key="6">
    <source>
        <dbReference type="ARBA" id="ARBA00023146"/>
    </source>
</evidence>
<reference evidence="11" key="1">
    <citation type="journal article" date="2023" name="Mol. Phylogenet. Evol.">
        <title>Genome-scale phylogeny and comparative genomics of the fungal order Sordariales.</title>
        <authorList>
            <person name="Hensen N."/>
            <person name="Bonometti L."/>
            <person name="Westerberg I."/>
            <person name="Brannstrom I.O."/>
            <person name="Guillou S."/>
            <person name="Cros-Aarteil S."/>
            <person name="Calhoun S."/>
            <person name="Haridas S."/>
            <person name="Kuo A."/>
            <person name="Mondo S."/>
            <person name="Pangilinan J."/>
            <person name="Riley R."/>
            <person name="LaButti K."/>
            <person name="Andreopoulos B."/>
            <person name="Lipzen A."/>
            <person name="Chen C."/>
            <person name="Yan M."/>
            <person name="Daum C."/>
            <person name="Ng V."/>
            <person name="Clum A."/>
            <person name="Steindorff A."/>
            <person name="Ohm R.A."/>
            <person name="Martin F."/>
            <person name="Silar P."/>
            <person name="Natvig D.O."/>
            <person name="Lalanne C."/>
            <person name="Gautier V."/>
            <person name="Ament-Velasquez S.L."/>
            <person name="Kruys A."/>
            <person name="Hutchinson M.I."/>
            <person name="Powell A.J."/>
            <person name="Barry K."/>
            <person name="Miller A.N."/>
            <person name="Grigoriev I.V."/>
            <person name="Debuchy R."/>
            <person name="Gladieux P."/>
            <person name="Hiltunen Thoren M."/>
            <person name="Johannesson H."/>
        </authorList>
    </citation>
    <scope>NUCLEOTIDE SEQUENCE [LARGE SCALE GENOMIC DNA]</scope>
    <source>
        <strain evidence="11">CBS 340.73</strain>
    </source>
</reference>
<dbReference type="Gene3D" id="1.10.730.20">
    <property type="match status" value="1"/>
</dbReference>
<dbReference type="GO" id="GO:0032543">
    <property type="term" value="P:mitochondrial translation"/>
    <property type="evidence" value="ECO:0007669"/>
    <property type="project" value="TreeGrafter"/>
</dbReference>
<evidence type="ECO:0000256" key="2">
    <source>
        <dbReference type="ARBA" id="ARBA00022598"/>
    </source>
</evidence>
<dbReference type="Gene3D" id="1.10.10.830">
    <property type="entry name" value="Ile-tRNA synthetase CP2 domain-like"/>
    <property type="match status" value="1"/>
</dbReference>
<dbReference type="GO" id="GO:0002161">
    <property type="term" value="F:aminoacyl-tRNA deacylase activity"/>
    <property type="evidence" value="ECO:0007669"/>
    <property type="project" value="InterPro"/>
</dbReference>
<evidence type="ECO:0000256" key="5">
    <source>
        <dbReference type="ARBA" id="ARBA00022917"/>
    </source>
</evidence>
<evidence type="ECO:0000256" key="1">
    <source>
        <dbReference type="ARBA" id="ARBA00013165"/>
    </source>
</evidence>
<keyword evidence="3" id="KW-0547">Nucleotide-binding</keyword>
<dbReference type="InterPro" id="IPR002301">
    <property type="entry name" value="Ile-tRNA-ligase"/>
</dbReference>
<evidence type="ECO:0000259" key="9">
    <source>
        <dbReference type="Pfam" id="PF08264"/>
    </source>
</evidence>
<feature type="domain" description="Aminoacyl-tRNA synthetase class Ia" evidence="8">
    <location>
        <begin position="2"/>
        <end position="523"/>
    </location>
</feature>
<name>A0AAN6N632_9PEZI</name>
<keyword evidence="11" id="KW-1185">Reference proteome</keyword>
<dbReference type="InterPro" id="IPR009080">
    <property type="entry name" value="tRNAsynth_Ia_anticodon-bd"/>
</dbReference>
<evidence type="ECO:0000256" key="7">
    <source>
        <dbReference type="ARBA" id="ARBA00032665"/>
    </source>
</evidence>
<dbReference type="GO" id="GO:0004822">
    <property type="term" value="F:isoleucine-tRNA ligase activity"/>
    <property type="evidence" value="ECO:0007669"/>
    <property type="project" value="UniProtKB-EC"/>
</dbReference>
<dbReference type="SUPFAM" id="SSF50677">
    <property type="entry name" value="ValRS/IleRS/LeuRS editing domain"/>
    <property type="match status" value="1"/>
</dbReference>
<evidence type="ECO:0000313" key="11">
    <source>
        <dbReference type="Proteomes" id="UP001303473"/>
    </source>
</evidence>
<keyword evidence="2" id="KW-0436">Ligase</keyword>
<evidence type="ECO:0000259" key="8">
    <source>
        <dbReference type="Pfam" id="PF00133"/>
    </source>
</evidence>
<dbReference type="Pfam" id="PF00133">
    <property type="entry name" value="tRNA-synt_1"/>
    <property type="match status" value="1"/>
</dbReference>
<dbReference type="PANTHER" id="PTHR42765:SF1">
    <property type="entry name" value="ISOLEUCINE--TRNA LIGASE, MITOCHONDRIAL"/>
    <property type="match status" value="1"/>
</dbReference>
<sequence>MGDWDRRWTTMDAAYEVKQLRLFQQMMRRGLIYRKFKPVYWSPSSGTALAEAELEYNEEHISTAAYVRFPIVGDLPGLEGFTGKLYAVIWTTTPWTLPANQAIAVHDDLAYHVIRVGDDAMLVADGCLARVTKVLFGEGEEGPEILATFQGSQLTGLRYINPLHGKSASPRPIIHGSFVTAESGSGLVHCAPGHGFDDYLACTALGMSVSAPVDNDGLFTDEAYPDEPEKLTGIPVLEGGSKAVMALLGENVLDVHKYKHKYPYDWRTKQPIIIRATAQWFADVSLIKDQALAALEEVKFIPETGKNRLEAFVKGRSEWCISRQRAWGVPIPALYDSKGDAVMTEETIDHIISVIQERGTDAWWSDAPNDPAWIPASLRNTGEYSRGMDTMDVWFDSGSSWTQADRQADVYLEGSDQHRGWFQSSLLTRVAATATQNTGTTNALGLSPFKTLVTHGFTLDQDGKKMSKSLGNIISADQVMDGSLLPPLKTKKKGGNAPLIKDALGPDALRLWVAGCDYTGDIVLGEPVLKAVHQSLIKYRTIIKMLTGSMHESARHKPLTALDHIAIIQLKDVMEEVGKHLDNHEFNKALSSLNRWVTNDLSAFYLEALKDRLYCADGGGVLEPIFIGFLRMLAPVTPVLVEEAWEHRPQWLQEDKSAIHPLQQLYSSPVIDPSRLVHDEAELREAIPILTNTHAAIKAASELARAGKVLGSSLQCSVIVDIPNGAKVLRIFEKYKEELEAMFVVSSVELKINDGRSPQGVEWKYEQKIHGTNCSVWVLPPRDHKCPRCWRYVAPKEDELCGRCEDIVGGHVH</sequence>
<dbReference type="GO" id="GO:0000049">
    <property type="term" value="F:tRNA binding"/>
    <property type="evidence" value="ECO:0007669"/>
    <property type="project" value="InterPro"/>
</dbReference>
<dbReference type="GO" id="GO:0005524">
    <property type="term" value="F:ATP binding"/>
    <property type="evidence" value="ECO:0007669"/>
    <property type="project" value="UniProtKB-KW"/>
</dbReference>
<dbReference type="PRINTS" id="PR00984">
    <property type="entry name" value="TRNASYNTHILE"/>
</dbReference>
<dbReference type="GO" id="GO:0006428">
    <property type="term" value="P:isoleucyl-tRNA aminoacylation"/>
    <property type="evidence" value="ECO:0007669"/>
    <property type="project" value="InterPro"/>
</dbReference>
<comment type="caution">
    <text evidence="10">The sequence shown here is derived from an EMBL/GenBank/DDBJ whole genome shotgun (WGS) entry which is preliminary data.</text>
</comment>
<evidence type="ECO:0000256" key="3">
    <source>
        <dbReference type="ARBA" id="ARBA00022741"/>
    </source>
</evidence>
<dbReference type="InterPro" id="IPR002300">
    <property type="entry name" value="aa-tRNA-synth_Ia"/>
</dbReference>
<evidence type="ECO:0000256" key="4">
    <source>
        <dbReference type="ARBA" id="ARBA00022840"/>
    </source>
</evidence>
<dbReference type="AlphaFoldDB" id="A0AAN6N632"/>
<dbReference type="Proteomes" id="UP001303473">
    <property type="component" value="Unassembled WGS sequence"/>
</dbReference>
<dbReference type="Gene3D" id="3.40.50.620">
    <property type="entry name" value="HUPs"/>
    <property type="match status" value="2"/>
</dbReference>
<keyword evidence="4" id="KW-0067">ATP-binding</keyword>
<dbReference type="EMBL" id="MU853820">
    <property type="protein sequence ID" value="KAK3938908.1"/>
    <property type="molecule type" value="Genomic_DNA"/>
</dbReference>
<dbReference type="InterPro" id="IPR050081">
    <property type="entry name" value="Ile-tRNA_ligase"/>
</dbReference>
<dbReference type="CDD" id="cd07960">
    <property type="entry name" value="Anticodon_Ia_Ile_BEm"/>
    <property type="match status" value="1"/>
</dbReference>
<dbReference type="EC" id="6.1.1.5" evidence="1"/>
<keyword evidence="6 10" id="KW-0030">Aminoacyl-tRNA synthetase</keyword>
<dbReference type="InterPro" id="IPR014729">
    <property type="entry name" value="Rossmann-like_a/b/a_fold"/>
</dbReference>
<gene>
    <name evidence="10" type="ORF">QBC46DRAFT_389135</name>
</gene>
<dbReference type="SUPFAM" id="SSF47323">
    <property type="entry name" value="Anticodon-binding domain of a subclass of class I aminoacyl-tRNA synthetases"/>
    <property type="match status" value="1"/>
</dbReference>
<dbReference type="Pfam" id="PF08264">
    <property type="entry name" value="Anticodon_1"/>
    <property type="match status" value="1"/>
</dbReference>
<evidence type="ECO:0000313" key="10">
    <source>
        <dbReference type="EMBL" id="KAK3938908.1"/>
    </source>
</evidence>
<organism evidence="10 11">
    <name type="scientific">Diplogelasinospora grovesii</name>
    <dbReference type="NCBI Taxonomy" id="303347"/>
    <lineage>
        <taxon>Eukaryota</taxon>
        <taxon>Fungi</taxon>
        <taxon>Dikarya</taxon>
        <taxon>Ascomycota</taxon>
        <taxon>Pezizomycotina</taxon>
        <taxon>Sordariomycetes</taxon>
        <taxon>Sordariomycetidae</taxon>
        <taxon>Sordariales</taxon>
        <taxon>Diplogelasinosporaceae</taxon>
        <taxon>Diplogelasinospora</taxon>
    </lineage>
</organism>
<feature type="domain" description="Methionyl/Valyl/Leucyl/Isoleucyl-tRNA synthetase anticodon-binding" evidence="9">
    <location>
        <begin position="566"/>
        <end position="660"/>
    </location>
</feature>
<proteinExistence type="predicted"/>
<keyword evidence="5" id="KW-0648">Protein biosynthesis</keyword>
<dbReference type="PANTHER" id="PTHR42765">
    <property type="entry name" value="SOLEUCYL-TRNA SYNTHETASE"/>
    <property type="match status" value="1"/>
</dbReference>
<dbReference type="InterPro" id="IPR013155">
    <property type="entry name" value="M/V/L/I-tRNA-synth_anticd-bd"/>
</dbReference>
<accession>A0AAN6N632</accession>
<dbReference type="SUPFAM" id="SSF52374">
    <property type="entry name" value="Nucleotidylyl transferase"/>
    <property type="match status" value="1"/>
</dbReference>
<dbReference type="InterPro" id="IPR033708">
    <property type="entry name" value="Anticodon_Ile_BEm"/>
</dbReference>
<protein>
    <recommendedName>
        <fullName evidence="1">isoleucine--tRNA ligase</fullName>
        <ecNumber evidence="1">6.1.1.5</ecNumber>
    </recommendedName>
    <alternativeName>
        <fullName evidence="7">Isoleucyl-tRNA synthetase</fullName>
    </alternativeName>
</protein>
<dbReference type="Gene3D" id="3.90.740.10">
    <property type="entry name" value="Valyl/Leucyl/Isoleucyl-tRNA synthetase, editing domain"/>
    <property type="match status" value="1"/>
</dbReference>
<dbReference type="GO" id="GO:0005739">
    <property type="term" value="C:mitochondrion"/>
    <property type="evidence" value="ECO:0007669"/>
    <property type="project" value="TreeGrafter"/>
</dbReference>